<comment type="subunit">
    <text evidence="2 8">Tetramer of two alpha and two beta chains.</text>
</comment>
<comment type="catalytic activity">
    <reaction evidence="7 8">
        <text>(1S,2R)-1-C-(indol-3-yl)glycerol 3-phosphate + L-serine = D-glyceraldehyde 3-phosphate + L-tryptophan + H2O</text>
        <dbReference type="Rhea" id="RHEA:10532"/>
        <dbReference type="ChEBI" id="CHEBI:15377"/>
        <dbReference type="ChEBI" id="CHEBI:33384"/>
        <dbReference type="ChEBI" id="CHEBI:57912"/>
        <dbReference type="ChEBI" id="CHEBI:58866"/>
        <dbReference type="ChEBI" id="CHEBI:59776"/>
        <dbReference type="EC" id="4.2.1.20"/>
    </reaction>
</comment>
<evidence type="ECO:0000256" key="6">
    <source>
        <dbReference type="ARBA" id="ARBA00023239"/>
    </source>
</evidence>
<dbReference type="CDD" id="cd04724">
    <property type="entry name" value="Tryptophan_synthase_alpha"/>
    <property type="match status" value="1"/>
</dbReference>
<evidence type="ECO:0000256" key="5">
    <source>
        <dbReference type="ARBA" id="ARBA00023141"/>
    </source>
</evidence>
<evidence type="ECO:0000313" key="10">
    <source>
        <dbReference type="EMBL" id="EGL40670.1"/>
    </source>
</evidence>
<feature type="active site" description="Proton acceptor" evidence="8">
    <location>
        <position position="55"/>
    </location>
</feature>
<dbReference type="SUPFAM" id="SSF51366">
    <property type="entry name" value="Ribulose-phoshate binding barrel"/>
    <property type="match status" value="1"/>
</dbReference>
<evidence type="ECO:0000256" key="7">
    <source>
        <dbReference type="ARBA" id="ARBA00049047"/>
    </source>
</evidence>
<evidence type="ECO:0000256" key="8">
    <source>
        <dbReference type="HAMAP-Rule" id="MF_00131"/>
    </source>
</evidence>
<keyword evidence="6 8" id="KW-0456">Lyase</keyword>
<evidence type="ECO:0000256" key="2">
    <source>
        <dbReference type="ARBA" id="ARBA00011270"/>
    </source>
</evidence>
<dbReference type="HAMAP" id="MF_00131">
    <property type="entry name" value="Trp_synth_alpha"/>
    <property type="match status" value="1"/>
</dbReference>
<evidence type="ECO:0000256" key="4">
    <source>
        <dbReference type="ARBA" id="ARBA00022822"/>
    </source>
</evidence>
<dbReference type="Proteomes" id="UP000004018">
    <property type="component" value="Unassembled WGS sequence"/>
</dbReference>
<organism evidence="10 11">
    <name type="scientific">Megasphaera lornae</name>
    <dbReference type="NCBI Taxonomy" id="1000568"/>
    <lineage>
        <taxon>Bacteria</taxon>
        <taxon>Bacillati</taxon>
        <taxon>Bacillota</taxon>
        <taxon>Negativicutes</taxon>
        <taxon>Veillonellales</taxon>
        <taxon>Veillonellaceae</taxon>
        <taxon>Megasphaera</taxon>
    </lineage>
</organism>
<evidence type="ECO:0000256" key="3">
    <source>
        <dbReference type="ARBA" id="ARBA00022605"/>
    </source>
</evidence>
<dbReference type="NCBIfam" id="TIGR00262">
    <property type="entry name" value="trpA"/>
    <property type="match status" value="1"/>
</dbReference>
<keyword evidence="4 8" id="KW-0822">Tryptophan biosynthesis</keyword>
<dbReference type="Gene3D" id="3.20.20.70">
    <property type="entry name" value="Aldolase class I"/>
    <property type="match status" value="1"/>
</dbReference>
<gene>
    <name evidence="8 10" type="primary">trpA</name>
    <name evidence="10" type="ORF">HMPREF1039_1186</name>
</gene>
<reference evidence="10 11" key="1">
    <citation type="submission" date="2011-04" db="EMBL/GenBank/DDBJ databases">
        <authorList>
            <person name="Harkins D.M."/>
            <person name="Madupu R."/>
            <person name="Durkin A.S."/>
            <person name="Torralba M."/>
            <person name="Methe B."/>
            <person name="Sutton G.G."/>
            <person name="Nelson K.E."/>
        </authorList>
    </citation>
    <scope>NUCLEOTIDE SEQUENCE [LARGE SCALE GENOMIC DNA]</scope>
    <source>
        <strain evidence="10 11">UPII 199-6</strain>
    </source>
</reference>
<dbReference type="PANTHER" id="PTHR43406">
    <property type="entry name" value="TRYPTOPHAN SYNTHASE, ALPHA CHAIN"/>
    <property type="match status" value="1"/>
</dbReference>
<sequence>MNRIERAFADSKAFIAYVTAGDPTLAATGEFIVAMAEAGADIIEIGIPFSDPVAEGPVIQEANIRALQGHTTVPKVLELVREVRQQTQVPLVLLTYLNPVFNYGITDFFKACRQAGVDGIIIPDMPFEERRDCAAAAAQYGIAIISMIAPTSASRCAAISAVGEGFLYIVSSLGVTGVRSRITTDLAGEIQEIRKYTRVPCAIGFGIGTPEQAARIATYADGVIVGSAIVKLIARYGARATPHLTAFVREMKAAVTAGNGSGI</sequence>
<dbReference type="InterPro" id="IPR011060">
    <property type="entry name" value="RibuloseP-bd_barrel"/>
</dbReference>
<dbReference type="EMBL" id="AFIJ01000023">
    <property type="protein sequence ID" value="EGL40670.1"/>
    <property type="molecule type" value="Genomic_DNA"/>
</dbReference>
<dbReference type="InterPro" id="IPR018204">
    <property type="entry name" value="Trp_synthase_alpha_AS"/>
</dbReference>
<dbReference type="PROSITE" id="PS00167">
    <property type="entry name" value="TRP_SYNTHASE_ALPHA"/>
    <property type="match status" value="1"/>
</dbReference>
<protein>
    <recommendedName>
        <fullName evidence="8">Tryptophan synthase alpha chain</fullName>
        <ecNumber evidence="8">4.2.1.20</ecNumber>
    </recommendedName>
</protein>
<keyword evidence="11" id="KW-1185">Reference proteome</keyword>
<keyword evidence="5 8" id="KW-0057">Aromatic amino acid biosynthesis</keyword>
<dbReference type="RefSeq" id="WP_007391000.1">
    <property type="nucleotide sequence ID" value="NZ_AFIJ01000023.1"/>
</dbReference>
<dbReference type="GO" id="GO:0004834">
    <property type="term" value="F:tryptophan synthase activity"/>
    <property type="evidence" value="ECO:0007669"/>
    <property type="project" value="UniProtKB-EC"/>
</dbReference>
<evidence type="ECO:0000256" key="1">
    <source>
        <dbReference type="ARBA" id="ARBA00004733"/>
    </source>
</evidence>
<dbReference type="PANTHER" id="PTHR43406:SF1">
    <property type="entry name" value="TRYPTOPHAN SYNTHASE ALPHA CHAIN, CHLOROPLASTIC"/>
    <property type="match status" value="1"/>
</dbReference>
<accession>A0ABN0D0E1</accession>
<dbReference type="InterPro" id="IPR013785">
    <property type="entry name" value="Aldolase_TIM"/>
</dbReference>
<feature type="active site" description="Proton acceptor" evidence="8">
    <location>
        <position position="44"/>
    </location>
</feature>
<name>A0ABN0D0E1_9FIRM</name>
<proteinExistence type="inferred from homology"/>
<evidence type="ECO:0000313" key="11">
    <source>
        <dbReference type="Proteomes" id="UP000004018"/>
    </source>
</evidence>
<dbReference type="InterPro" id="IPR002028">
    <property type="entry name" value="Trp_synthase_suA"/>
</dbReference>
<comment type="similarity">
    <text evidence="8 9">Belongs to the TrpA family.</text>
</comment>
<comment type="pathway">
    <text evidence="1 8">Amino-acid biosynthesis; L-tryptophan biosynthesis; L-tryptophan from chorismate: step 5/5.</text>
</comment>
<comment type="function">
    <text evidence="8">The alpha subunit is responsible for the aldol cleavage of indoleglycerol phosphate to indole and glyceraldehyde 3-phosphate.</text>
</comment>
<dbReference type="Pfam" id="PF00290">
    <property type="entry name" value="Trp_syntA"/>
    <property type="match status" value="1"/>
</dbReference>
<evidence type="ECO:0000256" key="9">
    <source>
        <dbReference type="RuleBase" id="RU003662"/>
    </source>
</evidence>
<dbReference type="EC" id="4.2.1.20" evidence="8"/>
<keyword evidence="3 8" id="KW-0028">Amino-acid biosynthesis</keyword>
<comment type="caution">
    <text evidence="10">The sequence shown here is derived from an EMBL/GenBank/DDBJ whole genome shotgun (WGS) entry which is preliminary data.</text>
</comment>